<dbReference type="Proteomes" id="UP000886687">
    <property type="component" value="Unassembled WGS sequence"/>
</dbReference>
<accession>A0A9E4K834</accession>
<evidence type="ECO:0000256" key="3">
    <source>
        <dbReference type="SAM" id="SignalP"/>
    </source>
</evidence>
<dbReference type="SUPFAM" id="SSF53850">
    <property type="entry name" value="Periplasmic binding protein-like II"/>
    <property type="match status" value="1"/>
</dbReference>
<dbReference type="InterPro" id="IPR035965">
    <property type="entry name" value="PAS-like_dom_sf"/>
</dbReference>
<evidence type="ECO:0000313" key="6">
    <source>
        <dbReference type="EMBL" id="MCG7940929.1"/>
    </source>
</evidence>
<dbReference type="Pfam" id="PF00989">
    <property type="entry name" value="PAS"/>
    <property type="match status" value="1"/>
</dbReference>
<dbReference type="CDD" id="cd00130">
    <property type="entry name" value="PAS"/>
    <property type="match status" value="2"/>
</dbReference>
<evidence type="ECO:0000313" key="7">
    <source>
        <dbReference type="Proteomes" id="UP000886687"/>
    </source>
</evidence>
<feature type="signal peptide" evidence="3">
    <location>
        <begin position="1"/>
        <end position="32"/>
    </location>
</feature>
<evidence type="ECO:0000259" key="4">
    <source>
        <dbReference type="PROSITE" id="PS50112"/>
    </source>
</evidence>
<feature type="domain" description="PAS" evidence="4">
    <location>
        <begin position="486"/>
        <end position="561"/>
    </location>
</feature>
<dbReference type="InterPro" id="IPR013767">
    <property type="entry name" value="PAS_fold"/>
</dbReference>
<protein>
    <submittedName>
        <fullName evidence="6">PhnD/SsuA/transferrin family substrate-binding protein</fullName>
    </submittedName>
</protein>
<dbReference type="Pfam" id="PF12974">
    <property type="entry name" value="Phosphonate-bd"/>
    <property type="match status" value="1"/>
</dbReference>
<feature type="transmembrane region" description="Helical" evidence="2">
    <location>
        <begin position="322"/>
        <end position="343"/>
    </location>
</feature>
<keyword evidence="2" id="KW-0812">Transmembrane</keyword>
<dbReference type="InterPro" id="IPR052155">
    <property type="entry name" value="Biofilm_reg_signaling"/>
</dbReference>
<dbReference type="Gene3D" id="3.30.450.20">
    <property type="entry name" value="PAS domain"/>
    <property type="match status" value="2"/>
</dbReference>
<dbReference type="InterPro" id="IPR000700">
    <property type="entry name" value="PAS-assoc_C"/>
</dbReference>
<dbReference type="PROSITE" id="PS50113">
    <property type="entry name" value="PAC"/>
    <property type="match status" value="1"/>
</dbReference>
<feature type="compositionally biased region" description="Basic and acidic residues" evidence="1">
    <location>
        <begin position="532"/>
        <end position="549"/>
    </location>
</feature>
<reference evidence="6" key="1">
    <citation type="journal article" date="2021" name="Proc. Natl. Acad. Sci. U.S.A.">
        <title>Global biogeography of chemosynthetic symbionts reveals both localized and globally distributed symbiont groups. .</title>
        <authorList>
            <person name="Osvatic J.T."/>
            <person name="Wilkins L.G.E."/>
            <person name="Leibrecht L."/>
            <person name="Leray M."/>
            <person name="Zauner S."/>
            <person name="Polzin J."/>
            <person name="Camacho Y."/>
            <person name="Gros O."/>
            <person name="van Gils J.A."/>
            <person name="Eisen J.A."/>
            <person name="Petersen J.M."/>
            <person name="Yuen B."/>
        </authorList>
    </citation>
    <scope>NUCLEOTIDE SEQUENCE</scope>
    <source>
        <strain evidence="6">MAGL173</strain>
    </source>
</reference>
<keyword evidence="2" id="KW-1133">Transmembrane helix</keyword>
<evidence type="ECO:0000259" key="5">
    <source>
        <dbReference type="PROSITE" id="PS50113"/>
    </source>
</evidence>
<dbReference type="EMBL" id="JAEPDI010000015">
    <property type="protein sequence ID" value="MCG7940929.1"/>
    <property type="molecule type" value="Genomic_DNA"/>
</dbReference>
<sequence>MIPALSTTKPAMAIRSLCLLFCLLIISSNAWADADEVHIGVLAKRGFEISHQRWDATAAYLSEQLPEYKFTIIPMSFDDIPIIVKNRLVDFVIVNSGIYVDLSVRYGARRILTLVNELSSEYGSSKFGSVIFTLADNTEIKELSDLKNHRVAAVHPTSLGGWNMAQRELLSADLDRWDFASLMFLNTHDAVVNAIQQRKADAGIVRTDTLERMSNEELLKISNLRVLSPKKYKQFPHQVSTPLYPEWPLAMLSHTPLELARNVAITLLSMPTNHPAASDARIHGWTIPENYQPVDDLLRLLALPPYDMQIDEKFFASLSQHWHWYLLTLIVLLSIATLSFRIIRLNRSLSEHKTTLELSREAQLATFEKAAVGLAHVTTSGHFLQMNQKLCDIISLDRQLLQDINLKDILFSSDLPTCIKAIDQLCKNKLSSTSLQLRINCANGQKKWIQLSLSTKPDANNQVDYLVAVIDDIDKYKKLEAQSLLAQQQKELILNIAGDGIIGLDSKARYTFVNPAAAELLGYKVEEMIGEESRSLGNHSSDDNTDKTTDQSPILDVLKSGETRHGERNTIWSKEGNPLQIEFTSTPIMKGDEVDGAVIVLHALTSDQPPSESPQTAP</sequence>
<dbReference type="PANTHER" id="PTHR44757">
    <property type="entry name" value="DIGUANYLATE CYCLASE DGCP"/>
    <property type="match status" value="1"/>
</dbReference>
<gene>
    <name evidence="6" type="ORF">JAZ04_19020</name>
</gene>
<dbReference type="GO" id="GO:0006355">
    <property type="term" value="P:regulation of DNA-templated transcription"/>
    <property type="evidence" value="ECO:0007669"/>
    <property type="project" value="InterPro"/>
</dbReference>
<dbReference type="Pfam" id="PF13426">
    <property type="entry name" value="PAS_9"/>
    <property type="match status" value="1"/>
</dbReference>
<dbReference type="InterPro" id="IPR000014">
    <property type="entry name" value="PAS"/>
</dbReference>
<organism evidence="6 7">
    <name type="scientific">Candidatus Thiodiazotropha lotti</name>
    <dbReference type="NCBI Taxonomy" id="2792787"/>
    <lineage>
        <taxon>Bacteria</taxon>
        <taxon>Pseudomonadati</taxon>
        <taxon>Pseudomonadota</taxon>
        <taxon>Gammaproteobacteria</taxon>
        <taxon>Chromatiales</taxon>
        <taxon>Sedimenticolaceae</taxon>
        <taxon>Candidatus Thiodiazotropha</taxon>
    </lineage>
</organism>
<evidence type="ECO:0000256" key="2">
    <source>
        <dbReference type="SAM" id="Phobius"/>
    </source>
</evidence>
<feature type="region of interest" description="Disordered" evidence="1">
    <location>
        <begin position="532"/>
        <end position="554"/>
    </location>
</feature>
<dbReference type="NCBIfam" id="TIGR00229">
    <property type="entry name" value="sensory_box"/>
    <property type="match status" value="2"/>
</dbReference>
<dbReference type="PANTHER" id="PTHR44757:SF2">
    <property type="entry name" value="BIOFILM ARCHITECTURE MAINTENANCE PROTEIN MBAA"/>
    <property type="match status" value="1"/>
</dbReference>
<feature type="domain" description="PAC" evidence="5">
    <location>
        <begin position="433"/>
        <end position="485"/>
    </location>
</feature>
<proteinExistence type="predicted"/>
<keyword evidence="2" id="KW-0472">Membrane</keyword>
<feature type="chain" id="PRO_5038627648" evidence="3">
    <location>
        <begin position="33"/>
        <end position="618"/>
    </location>
</feature>
<comment type="caution">
    <text evidence="6">The sequence shown here is derived from an EMBL/GenBank/DDBJ whole genome shotgun (WGS) entry which is preliminary data.</text>
</comment>
<evidence type="ECO:0000256" key="1">
    <source>
        <dbReference type="SAM" id="MobiDB-lite"/>
    </source>
</evidence>
<dbReference type="PROSITE" id="PS50112">
    <property type="entry name" value="PAS"/>
    <property type="match status" value="1"/>
</dbReference>
<dbReference type="SMART" id="SM00091">
    <property type="entry name" value="PAS"/>
    <property type="match status" value="2"/>
</dbReference>
<dbReference type="SUPFAM" id="SSF55785">
    <property type="entry name" value="PYP-like sensor domain (PAS domain)"/>
    <property type="match status" value="2"/>
</dbReference>
<keyword evidence="3" id="KW-0732">Signal</keyword>
<dbReference type="AlphaFoldDB" id="A0A9E4K834"/>
<name>A0A9E4K834_9GAMM</name>
<dbReference type="Gene3D" id="3.40.190.10">
    <property type="entry name" value="Periplasmic binding protein-like II"/>
    <property type="match status" value="2"/>
</dbReference>